<organism evidence="9 10">
    <name type="scientific">Pilimelia columellifera subsp. columellifera</name>
    <dbReference type="NCBI Taxonomy" id="706583"/>
    <lineage>
        <taxon>Bacteria</taxon>
        <taxon>Bacillati</taxon>
        <taxon>Actinomycetota</taxon>
        <taxon>Actinomycetes</taxon>
        <taxon>Micromonosporales</taxon>
        <taxon>Micromonosporaceae</taxon>
        <taxon>Pilimelia</taxon>
    </lineage>
</organism>
<dbReference type="GO" id="GO:0016853">
    <property type="term" value="F:isomerase activity"/>
    <property type="evidence" value="ECO:0007669"/>
    <property type="project" value="UniProtKB-KW"/>
</dbReference>
<dbReference type="EMBL" id="BAAARY010000009">
    <property type="protein sequence ID" value="GAA2523788.1"/>
    <property type="molecule type" value="Genomic_DNA"/>
</dbReference>
<gene>
    <name evidence="9" type="primary">manA</name>
    <name evidence="9" type="ORF">GCM10010201_22750</name>
</gene>
<keyword evidence="10" id="KW-1185">Reference proteome</keyword>
<name>A0ABP6AUH9_9ACTN</name>
<keyword evidence="6" id="KW-0862">Zinc</keyword>
<evidence type="ECO:0000256" key="5">
    <source>
        <dbReference type="ARBA" id="ARBA00022723"/>
    </source>
</evidence>
<dbReference type="PANTHER" id="PTHR10309:SF0">
    <property type="entry name" value="MANNOSE-6-PHOSPHATE ISOMERASE"/>
    <property type="match status" value="1"/>
</dbReference>
<dbReference type="PANTHER" id="PTHR10309">
    <property type="entry name" value="MANNOSE-6-PHOSPHATE ISOMERASE"/>
    <property type="match status" value="1"/>
</dbReference>
<dbReference type="RefSeq" id="WP_344172058.1">
    <property type="nucleotide sequence ID" value="NZ_BAAARY010000009.1"/>
</dbReference>
<accession>A0ABP6AUH9</accession>
<dbReference type="InterPro" id="IPR016305">
    <property type="entry name" value="Mannose-6-P_Isomerase"/>
</dbReference>
<dbReference type="SUPFAM" id="SSF51182">
    <property type="entry name" value="RmlC-like cupins"/>
    <property type="match status" value="1"/>
</dbReference>
<comment type="catalytic activity">
    <reaction evidence="1">
        <text>D-mannose 6-phosphate = D-fructose 6-phosphate</text>
        <dbReference type="Rhea" id="RHEA:12356"/>
        <dbReference type="ChEBI" id="CHEBI:58735"/>
        <dbReference type="ChEBI" id="CHEBI:61527"/>
        <dbReference type="EC" id="5.3.1.8"/>
    </reaction>
</comment>
<dbReference type="InterPro" id="IPR001250">
    <property type="entry name" value="Man6P_Isoase-1"/>
</dbReference>
<dbReference type="PRINTS" id="PR00714">
    <property type="entry name" value="MAN6PISMRASE"/>
</dbReference>
<evidence type="ECO:0000313" key="10">
    <source>
        <dbReference type="Proteomes" id="UP001499978"/>
    </source>
</evidence>
<evidence type="ECO:0000256" key="2">
    <source>
        <dbReference type="ARBA" id="ARBA00001947"/>
    </source>
</evidence>
<keyword evidence="5" id="KW-0479">Metal-binding</keyword>
<evidence type="ECO:0000256" key="7">
    <source>
        <dbReference type="ARBA" id="ARBA00023235"/>
    </source>
</evidence>
<dbReference type="PIRSF" id="PIRSF001480">
    <property type="entry name" value="Mannose-6-phosphate_isomerase"/>
    <property type="match status" value="1"/>
</dbReference>
<dbReference type="Gene3D" id="1.10.441.10">
    <property type="entry name" value="Phosphomannose Isomerase, domain 2"/>
    <property type="match status" value="1"/>
</dbReference>
<dbReference type="Pfam" id="PF20511">
    <property type="entry name" value="PMI_typeI_cat"/>
    <property type="match status" value="1"/>
</dbReference>
<dbReference type="InterPro" id="IPR014710">
    <property type="entry name" value="RmlC-like_jellyroll"/>
</dbReference>
<dbReference type="InterPro" id="IPR011051">
    <property type="entry name" value="RmlC_Cupin_sf"/>
</dbReference>
<comment type="caution">
    <text evidence="9">The sequence shown here is derived from an EMBL/GenBank/DDBJ whole genome shotgun (WGS) entry which is preliminary data.</text>
</comment>
<protein>
    <recommendedName>
        <fullName evidence="4">mannose-6-phosphate isomerase</fullName>
        <ecNumber evidence="4">5.3.1.8</ecNumber>
    </recommendedName>
</protein>
<dbReference type="InterPro" id="IPR046457">
    <property type="entry name" value="PMI_typeI_cat"/>
</dbReference>
<feature type="domain" description="Phosphomannose isomerase type I catalytic" evidence="8">
    <location>
        <begin position="5"/>
        <end position="140"/>
    </location>
</feature>
<evidence type="ECO:0000256" key="4">
    <source>
        <dbReference type="ARBA" id="ARBA00011956"/>
    </source>
</evidence>
<dbReference type="Proteomes" id="UP001499978">
    <property type="component" value="Unassembled WGS sequence"/>
</dbReference>
<comment type="cofactor">
    <cofactor evidence="2">
        <name>Zn(2+)</name>
        <dbReference type="ChEBI" id="CHEBI:29105"/>
    </cofactor>
</comment>
<evidence type="ECO:0000259" key="8">
    <source>
        <dbReference type="Pfam" id="PF20511"/>
    </source>
</evidence>
<dbReference type="Gene3D" id="2.60.120.10">
    <property type="entry name" value="Jelly Rolls"/>
    <property type="match status" value="2"/>
</dbReference>
<evidence type="ECO:0000313" key="9">
    <source>
        <dbReference type="EMBL" id="GAA2523788.1"/>
    </source>
</evidence>
<evidence type="ECO:0000256" key="6">
    <source>
        <dbReference type="ARBA" id="ARBA00022833"/>
    </source>
</evidence>
<dbReference type="NCBIfam" id="TIGR00218">
    <property type="entry name" value="manA"/>
    <property type="match status" value="1"/>
</dbReference>
<evidence type="ECO:0000256" key="3">
    <source>
        <dbReference type="ARBA" id="ARBA00010772"/>
    </source>
</evidence>
<sequence>MEILLNPVREYAWGSHTVIAGLQGRPTPTAAPEAELWMGAHPSAPSRVRRGDQLVSLAELVEADPRSLLGPAVFGRFGARLPYLLKLLAPEQPLSLQAHPDAERAAAGHAAGNPSYVDAYHKPELLVAVSPFEALCGFRPPGRAATALAALDVPGLAPVVAVLTDGERGLRFAVETLLGWPVDDRERLVAVVAAAAGRLAAAGGVDALAYRTVVDLAERYPSDMGVVVSLLLHRLSLAPGEAVWMPAGNLHAYLRGAGVEILAASDNVLRGGLTVKPVDVPELLRVLSFAPLADPVLRPTAVGPGVVTWPVPVPDFRLRRVTVGGALPVVTLPLTGPRTVFCLSGVVVADDGQPVEVPAGGAAFGGAAGGPLRLSGDGVAFVATTGLD</sequence>
<comment type="similarity">
    <text evidence="3">Belongs to the mannose-6-phosphate isomerase type 1 family.</text>
</comment>
<dbReference type="CDD" id="cd07011">
    <property type="entry name" value="cupin_PMI_type_I_N"/>
    <property type="match status" value="1"/>
</dbReference>
<evidence type="ECO:0000256" key="1">
    <source>
        <dbReference type="ARBA" id="ARBA00000757"/>
    </source>
</evidence>
<keyword evidence="7 9" id="KW-0413">Isomerase</keyword>
<dbReference type="EC" id="5.3.1.8" evidence="4"/>
<reference evidence="10" key="1">
    <citation type="journal article" date="2019" name="Int. J. Syst. Evol. Microbiol.">
        <title>The Global Catalogue of Microorganisms (GCM) 10K type strain sequencing project: providing services to taxonomists for standard genome sequencing and annotation.</title>
        <authorList>
            <consortium name="The Broad Institute Genomics Platform"/>
            <consortium name="The Broad Institute Genome Sequencing Center for Infectious Disease"/>
            <person name="Wu L."/>
            <person name="Ma J."/>
        </authorList>
    </citation>
    <scope>NUCLEOTIDE SEQUENCE [LARGE SCALE GENOMIC DNA]</scope>
    <source>
        <strain evidence="10">JCM 3367</strain>
    </source>
</reference>
<proteinExistence type="inferred from homology"/>